<evidence type="ECO:0000259" key="1">
    <source>
        <dbReference type="Pfam" id="PF15612"/>
    </source>
</evidence>
<name>A0ABX4LZ47_9BACT</name>
<protein>
    <recommendedName>
        <fullName evidence="1">WHIM1 domain-containing protein</fullName>
    </recommendedName>
</protein>
<dbReference type="EMBL" id="NXAO01000025">
    <property type="protein sequence ID" value="PHO15575.1"/>
    <property type="molecule type" value="Genomic_DNA"/>
</dbReference>
<sequence length="25" mass="3071">MESRLYLLKILINWLMSYTKLTINL</sequence>
<proteinExistence type="predicted"/>
<organism evidence="2 3">
    <name type="scientific">Malaciobacter marinus</name>
    <dbReference type="NCBI Taxonomy" id="505249"/>
    <lineage>
        <taxon>Bacteria</taxon>
        <taxon>Pseudomonadati</taxon>
        <taxon>Campylobacterota</taxon>
        <taxon>Epsilonproteobacteria</taxon>
        <taxon>Campylobacterales</taxon>
        <taxon>Arcobacteraceae</taxon>
        <taxon>Malaciobacter</taxon>
    </lineage>
</organism>
<evidence type="ECO:0000313" key="2">
    <source>
        <dbReference type="EMBL" id="PHO15575.1"/>
    </source>
</evidence>
<keyword evidence="3" id="KW-1185">Reference proteome</keyword>
<reference evidence="3" key="1">
    <citation type="submission" date="2017-09" db="EMBL/GenBank/DDBJ databases">
        <title>Arcobacter canalis sp. nov., a new species isolated from a water canal contaminated with urban sewage.</title>
        <authorList>
            <person name="Perez-Cataluna A."/>
            <person name="Salas-Masso N."/>
            <person name="Figueras M.J."/>
        </authorList>
    </citation>
    <scope>NUCLEOTIDE SEQUENCE [LARGE SCALE GENOMIC DNA]</scope>
    <source>
        <strain evidence="3">CECT 7727</strain>
    </source>
</reference>
<dbReference type="Pfam" id="PF15612">
    <property type="entry name" value="WHIM1"/>
    <property type="match status" value="1"/>
</dbReference>
<dbReference type="Proteomes" id="UP000224740">
    <property type="component" value="Unassembled WGS sequence"/>
</dbReference>
<feature type="domain" description="WHIM1" evidence="1">
    <location>
        <begin position="4"/>
        <end position="21"/>
    </location>
</feature>
<comment type="caution">
    <text evidence="2">The sequence shown here is derived from an EMBL/GenBank/DDBJ whole genome shotgun (WGS) entry which is preliminary data.</text>
</comment>
<evidence type="ECO:0000313" key="3">
    <source>
        <dbReference type="Proteomes" id="UP000224740"/>
    </source>
</evidence>
<dbReference type="InterPro" id="IPR028942">
    <property type="entry name" value="WHIM1_dom"/>
</dbReference>
<accession>A0ABX4LZ47</accession>
<gene>
    <name evidence="2" type="ORF">CPH92_06170</name>
</gene>